<reference evidence="1 2" key="1">
    <citation type="journal article" date="2017" name="G3 (Bethesda)">
        <title>The Physical Genome Mapping of Anopheles albimanus Corrected Scaffold Misassemblies and Identified Interarm Rearrangements in Genus Anopheles.</title>
        <authorList>
            <person name="Artemov G.N."/>
            <person name="Peery A.N."/>
            <person name="Jiang X."/>
            <person name="Tu Z."/>
            <person name="Stegniy V.N."/>
            <person name="Sharakhova M.V."/>
            <person name="Sharakhov I.V."/>
        </authorList>
    </citation>
    <scope>NUCLEOTIDE SEQUENCE [LARGE SCALE GENOMIC DNA]</scope>
    <source>
        <strain evidence="1 2">ALBI9_A</strain>
    </source>
</reference>
<reference evidence="1" key="2">
    <citation type="submission" date="2022-08" db="UniProtKB">
        <authorList>
            <consortium name="EnsemblMetazoa"/>
        </authorList>
    </citation>
    <scope>IDENTIFICATION</scope>
    <source>
        <strain evidence="1">STECLA/ALBI9_A</strain>
    </source>
</reference>
<accession>A0A182FYA5</accession>
<protein>
    <submittedName>
        <fullName evidence="1">Uncharacterized protein</fullName>
    </submittedName>
</protein>
<organism evidence="1 2">
    <name type="scientific">Anopheles albimanus</name>
    <name type="common">New world malaria mosquito</name>
    <dbReference type="NCBI Taxonomy" id="7167"/>
    <lineage>
        <taxon>Eukaryota</taxon>
        <taxon>Metazoa</taxon>
        <taxon>Ecdysozoa</taxon>
        <taxon>Arthropoda</taxon>
        <taxon>Hexapoda</taxon>
        <taxon>Insecta</taxon>
        <taxon>Pterygota</taxon>
        <taxon>Neoptera</taxon>
        <taxon>Endopterygota</taxon>
        <taxon>Diptera</taxon>
        <taxon>Nematocera</taxon>
        <taxon>Culicoidea</taxon>
        <taxon>Culicidae</taxon>
        <taxon>Anophelinae</taxon>
        <taxon>Anopheles</taxon>
    </lineage>
</organism>
<dbReference type="EnsemblMetazoa" id="AALB014601-RB">
    <property type="protein sequence ID" value="AALB014601-PB"/>
    <property type="gene ID" value="AALB014601"/>
</dbReference>
<proteinExistence type="predicted"/>
<evidence type="ECO:0000313" key="2">
    <source>
        <dbReference type="Proteomes" id="UP000069272"/>
    </source>
</evidence>
<sequence length="51" mass="5440">MLVCLCVCSDNSSRLSPVLLLVCASKQAAAASRDRAEEPKTTSQPIPDINH</sequence>
<dbReference type="Proteomes" id="UP000069272">
    <property type="component" value="Chromosome X"/>
</dbReference>
<dbReference type="VEuPathDB" id="VectorBase:AALB014601"/>
<evidence type="ECO:0000313" key="1">
    <source>
        <dbReference type="EnsemblMetazoa" id="AALB014601-PB"/>
    </source>
</evidence>
<name>A0A182FYA5_ANOAL</name>
<keyword evidence="2" id="KW-1185">Reference proteome</keyword>
<dbReference type="AlphaFoldDB" id="A0A182FYA5"/>